<dbReference type="Proteomes" id="UP000324832">
    <property type="component" value="Unassembled WGS sequence"/>
</dbReference>
<evidence type="ECO:0000313" key="2">
    <source>
        <dbReference type="Proteomes" id="UP000324832"/>
    </source>
</evidence>
<organism evidence="1 2">
    <name type="scientific">Leptidea sinapis</name>
    <dbReference type="NCBI Taxonomy" id="189913"/>
    <lineage>
        <taxon>Eukaryota</taxon>
        <taxon>Metazoa</taxon>
        <taxon>Ecdysozoa</taxon>
        <taxon>Arthropoda</taxon>
        <taxon>Hexapoda</taxon>
        <taxon>Insecta</taxon>
        <taxon>Pterygota</taxon>
        <taxon>Neoptera</taxon>
        <taxon>Endopterygota</taxon>
        <taxon>Lepidoptera</taxon>
        <taxon>Glossata</taxon>
        <taxon>Ditrysia</taxon>
        <taxon>Papilionoidea</taxon>
        <taxon>Pieridae</taxon>
        <taxon>Dismorphiinae</taxon>
        <taxon>Leptidea</taxon>
    </lineage>
</organism>
<proteinExistence type="predicted"/>
<gene>
    <name evidence="1" type="ORF">LSINAPIS_LOCUS3337</name>
</gene>
<evidence type="ECO:0000313" key="1">
    <source>
        <dbReference type="EMBL" id="VVC90428.1"/>
    </source>
</evidence>
<dbReference type="EMBL" id="FZQP02000782">
    <property type="protein sequence ID" value="VVC90428.1"/>
    <property type="molecule type" value="Genomic_DNA"/>
</dbReference>
<dbReference type="AlphaFoldDB" id="A0A5E4PYZ4"/>
<reference evidence="1 2" key="1">
    <citation type="submission" date="2017-07" db="EMBL/GenBank/DDBJ databases">
        <authorList>
            <person name="Talla V."/>
            <person name="Backstrom N."/>
        </authorList>
    </citation>
    <scope>NUCLEOTIDE SEQUENCE [LARGE SCALE GENOMIC DNA]</scope>
</reference>
<name>A0A5E4PYZ4_9NEOP</name>
<accession>A0A5E4PYZ4</accession>
<sequence length="154" mass="17060">MNIKADAQFLSKGQRLPFINVYIFLILVRRNGKIIKKNFKLIITDAINRIVPFAYGVNIVAIPAGVGAKRLLNSNRYIDVSVRGVSIIYDSDRTAGCSFVFAYTSTYPPRYINISIGQASELITQAEVLTAHATVTESRFIKPKIVEVGHATIV</sequence>
<keyword evidence="2" id="KW-1185">Reference proteome</keyword>
<feature type="non-terminal residue" evidence="1">
    <location>
        <position position="154"/>
    </location>
</feature>
<protein>
    <submittedName>
        <fullName evidence="1">Uncharacterized protein</fullName>
    </submittedName>
</protein>